<dbReference type="AlphaFoldDB" id="A0A843V8R3"/>
<evidence type="ECO:0000313" key="2">
    <source>
        <dbReference type="EMBL" id="MQL89984.1"/>
    </source>
</evidence>
<organism evidence="2 3">
    <name type="scientific">Colocasia esculenta</name>
    <name type="common">Wild taro</name>
    <name type="synonym">Arum esculentum</name>
    <dbReference type="NCBI Taxonomy" id="4460"/>
    <lineage>
        <taxon>Eukaryota</taxon>
        <taxon>Viridiplantae</taxon>
        <taxon>Streptophyta</taxon>
        <taxon>Embryophyta</taxon>
        <taxon>Tracheophyta</taxon>
        <taxon>Spermatophyta</taxon>
        <taxon>Magnoliopsida</taxon>
        <taxon>Liliopsida</taxon>
        <taxon>Araceae</taxon>
        <taxon>Aroideae</taxon>
        <taxon>Colocasieae</taxon>
        <taxon>Colocasia</taxon>
    </lineage>
</organism>
<keyword evidence="3" id="KW-1185">Reference proteome</keyword>
<evidence type="ECO:0000256" key="1">
    <source>
        <dbReference type="SAM" id="MobiDB-lite"/>
    </source>
</evidence>
<evidence type="ECO:0000313" key="3">
    <source>
        <dbReference type="Proteomes" id="UP000652761"/>
    </source>
</evidence>
<reference evidence="2" key="1">
    <citation type="submission" date="2017-07" db="EMBL/GenBank/DDBJ databases">
        <title>Taro Niue Genome Assembly and Annotation.</title>
        <authorList>
            <person name="Atibalentja N."/>
            <person name="Keating K."/>
            <person name="Fields C.J."/>
        </authorList>
    </citation>
    <scope>NUCLEOTIDE SEQUENCE</scope>
    <source>
        <strain evidence="2">Niue_2</strain>
        <tissue evidence="2">Leaf</tissue>
    </source>
</reference>
<sequence length="141" mass="15651">MQGRRLLKVTEEEIELGSWDGRGALELGGGRVQSYEKTLIGWFFKLRFALVEHLAVVAMGFLVATRSRRIVASRFLERAPEPIASSKCDGVRGNVLGFGVLLDRDRRLCRDEIATGYVSHPEGPGEASQQLPPRRTEETGP</sequence>
<name>A0A843V8R3_COLES</name>
<comment type="caution">
    <text evidence="2">The sequence shown here is derived from an EMBL/GenBank/DDBJ whole genome shotgun (WGS) entry which is preliminary data.</text>
</comment>
<dbReference type="Proteomes" id="UP000652761">
    <property type="component" value="Unassembled WGS sequence"/>
</dbReference>
<accession>A0A843V8R3</accession>
<gene>
    <name evidence="2" type="ORF">Taro_022566</name>
</gene>
<dbReference type="EMBL" id="NMUH01001196">
    <property type="protein sequence ID" value="MQL89984.1"/>
    <property type="molecule type" value="Genomic_DNA"/>
</dbReference>
<feature type="region of interest" description="Disordered" evidence="1">
    <location>
        <begin position="119"/>
        <end position="141"/>
    </location>
</feature>
<proteinExistence type="predicted"/>
<protein>
    <submittedName>
        <fullName evidence="2">Uncharacterized protein</fullName>
    </submittedName>
</protein>